<dbReference type="Proteomes" id="UP000887159">
    <property type="component" value="Unassembled WGS sequence"/>
</dbReference>
<proteinExistence type="predicted"/>
<dbReference type="EMBL" id="BMAU01021387">
    <property type="protein sequence ID" value="GFY28826.1"/>
    <property type="molecule type" value="Genomic_DNA"/>
</dbReference>
<accession>A0A8X6W6Y1</accession>
<reference evidence="2" key="1">
    <citation type="submission" date="2020-08" db="EMBL/GenBank/DDBJ databases">
        <title>Multicomponent nature underlies the extraordinary mechanical properties of spider dragline silk.</title>
        <authorList>
            <person name="Kono N."/>
            <person name="Nakamura H."/>
            <person name="Mori M."/>
            <person name="Yoshida Y."/>
            <person name="Ohtoshi R."/>
            <person name="Malay A.D."/>
            <person name="Moran D.A.P."/>
            <person name="Tomita M."/>
            <person name="Numata K."/>
            <person name="Arakawa K."/>
        </authorList>
    </citation>
    <scope>NUCLEOTIDE SEQUENCE</scope>
</reference>
<keyword evidence="1" id="KW-0175">Coiled coil</keyword>
<feature type="coiled-coil region" evidence="1">
    <location>
        <begin position="12"/>
        <end position="39"/>
    </location>
</feature>
<organism evidence="2 3">
    <name type="scientific">Trichonephila clavipes</name>
    <name type="common">Golden silk orbweaver</name>
    <name type="synonym">Nephila clavipes</name>
    <dbReference type="NCBI Taxonomy" id="2585209"/>
    <lineage>
        <taxon>Eukaryota</taxon>
        <taxon>Metazoa</taxon>
        <taxon>Ecdysozoa</taxon>
        <taxon>Arthropoda</taxon>
        <taxon>Chelicerata</taxon>
        <taxon>Arachnida</taxon>
        <taxon>Araneae</taxon>
        <taxon>Araneomorphae</taxon>
        <taxon>Entelegynae</taxon>
        <taxon>Araneoidea</taxon>
        <taxon>Nephilidae</taxon>
        <taxon>Trichonephila</taxon>
    </lineage>
</organism>
<dbReference type="AlphaFoldDB" id="A0A8X6W6Y1"/>
<name>A0A8X6W6Y1_TRICX</name>
<comment type="caution">
    <text evidence="2">The sequence shown here is derived from an EMBL/GenBank/DDBJ whole genome shotgun (WGS) entry which is preliminary data.</text>
</comment>
<evidence type="ECO:0000256" key="1">
    <source>
        <dbReference type="SAM" id="Coils"/>
    </source>
</evidence>
<sequence>MVMKKAVSGRAKTDLSRLYDELEGTLRALESLGKTQEKNHRELSDNTAEKNIRSLENLVTFLHQEVQGEEMVVLSRTGFASNQVTRKKEYVCTPLNEISGDPTTAATLLGKTPKETYAMLVRVHEVFVRVVPFRKLGEVFLTVTEDCRHPSVIKALRK</sequence>
<gene>
    <name evidence="2" type="primary">AVEN_174869_1</name>
    <name evidence="2" type="ORF">TNCV_4719591</name>
</gene>
<keyword evidence="3" id="KW-1185">Reference proteome</keyword>
<evidence type="ECO:0000313" key="3">
    <source>
        <dbReference type="Proteomes" id="UP000887159"/>
    </source>
</evidence>
<evidence type="ECO:0000313" key="2">
    <source>
        <dbReference type="EMBL" id="GFY28826.1"/>
    </source>
</evidence>
<protein>
    <submittedName>
        <fullName evidence="2">Uncharacterized protein</fullName>
    </submittedName>
</protein>